<feature type="domain" description="MCM OB" evidence="2">
    <location>
        <begin position="122"/>
        <end position="164"/>
    </location>
</feature>
<dbReference type="InterPro" id="IPR027925">
    <property type="entry name" value="MCM_N"/>
</dbReference>
<reference evidence="3" key="1">
    <citation type="submission" date="2015-11" db="EMBL/GenBank/DDBJ databases">
        <title>De novo transcriptome assembly of four potential Pierce s Disease insect vectors from Arizona vineyards.</title>
        <authorList>
            <person name="Tassone E.E."/>
        </authorList>
    </citation>
    <scope>NUCLEOTIDE SEQUENCE</scope>
</reference>
<sequence>RSPANFSHPMEYQQNTVSSLDLIGQERVLNTELLGSMFLAFVAEFKTTHKTYFHALSANITQNIMSLVVSLDHIGGFSQTLAAAVESSPLAALEAFEAAVCKKYGLPRFQIQLTTSGNCMPIRGVNAAVSNKIIKVRGIVVSSSAVFTKPKELFLTCRNCLSTRTTRDVIP</sequence>
<name>A0A1B6JVH1_9HEMI</name>
<protein>
    <submittedName>
        <fullName evidence="3">Uncharacterized protein</fullName>
    </submittedName>
</protein>
<dbReference type="Pfam" id="PF17207">
    <property type="entry name" value="MCM_OB"/>
    <property type="match status" value="1"/>
</dbReference>
<proteinExistence type="predicted"/>
<evidence type="ECO:0000259" key="1">
    <source>
        <dbReference type="Pfam" id="PF14551"/>
    </source>
</evidence>
<dbReference type="Pfam" id="PF14551">
    <property type="entry name" value="MCM_N"/>
    <property type="match status" value="1"/>
</dbReference>
<feature type="non-terminal residue" evidence="3">
    <location>
        <position position="171"/>
    </location>
</feature>
<dbReference type="Gene3D" id="3.30.1640.10">
    <property type="entry name" value="mini-chromosome maintenance (MCM) complex, chain A, domain 1"/>
    <property type="match status" value="1"/>
</dbReference>
<dbReference type="AlphaFoldDB" id="A0A1B6JVH1"/>
<feature type="non-terminal residue" evidence="3">
    <location>
        <position position="1"/>
    </location>
</feature>
<accession>A0A1B6JVH1</accession>
<evidence type="ECO:0000259" key="2">
    <source>
        <dbReference type="Pfam" id="PF17207"/>
    </source>
</evidence>
<dbReference type="EMBL" id="GECU01004520">
    <property type="protein sequence ID" value="JAT03187.1"/>
    <property type="molecule type" value="Transcribed_RNA"/>
</dbReference>
<dbReference type="SUPFAM" id="SSF50249">
    <property type="entry name" value="Nucleic acid-binding proteins"/>
    <property type="match status" value="1"/>
</dbReference>
<gene>
    <name evidence="3" type="ORF">g.56154</name>
</gene>
<dbReference type="InterPro" id="IPR033762">
    <property type="entry name" value="MCM_OB"/>
</dbReference>
<evidence type="ECO:0000313" key="3">
    <source>
        <dbReference type="EMBL" id="JAT03187.1"/>
    </source>
</evidence>
<feature type="domain" description="MCM N-terminal" evidence="1">
    <location>
        <begin position="38"/>
        <end position="100"/>
    </location>
</feature>
<organism evidence="3">
    <name type="scientific">Homalodisca liturata</name>
    <dbReference type="NCBI Taxonomy" id="320908"/>
    <lineage>
        <taxon>Eukaryota</taxon>
        <taxon>Metazoa</taxon>
        <taxon>Ecdysozoa</taxon>
        <taxon>Arthropoda</taxon>
        <taxon>Hexapoda</taxon>
        <taxon>Insecta</taxon>
        <taxon>Pterygota</taxon>
        <taxon>Neoptera</taxon>
        <taxon>Paraneoptera</taxon>
        <taxon>Hemiptera</taxon>
        <taxon>Auchenorrhyncha</taxon>
        <taxon>Membracoidea</taxon>
        <taxon>Cicadellidae</taxon>
        <taxon>Cicadellinae</taxon>
        <taxon>Proconiini</taxon>
        <taxon>Homalodisca</taxon>
    </lineage>
</organism>
<dbReference type="InterPro" id="IPR012340">
    <property type="entry name" value="NA-bd_OB-fold"/>
</dbReference>